<evidence type="ECO:0000313" key="2">
    <source>
        <dbReference type="Proteomes" id="UP000001940"/>
    </source>
</evidence>
<dbReference type="AlphaFoldDB" id="Q9TXP8"/>
<evidence type="ECO:0000313" key="3">
    <source>
        <dbReference type="WormBase" id="B0294.1"/>
    </source>
</evidence>
<gene>
    <name evidence="1 3" type="ORF">B0294.1</name>
    <name evidence="1" type="ORF">CELE_B0294.1</name>
</gene>
<dbReference type="HOGENOM" id="CLU_1798194_0_0_1"/>
<dbReference type="Bgee" id="WBGene00015117">
    <property type="expression patterns" value="Expressed in larva and 2 other cell types or tissues"/>
</dbReference>
<dbReference type="InParanoid" id="Q9TXP8"/>
<dbReference type="GeneID" id="181908"/>
<accession>Q9TXP8</accession>
<dbReference type="WormBase" id="B0294.1">
    <property type="protein sequence ID" value="CE19656"/>
    <property type="gene ID" value="WBGene00015117"/>
</dbReference>
<dbReference type="KEGG" id="cel:CELE_B0294.1"/>
<dbReference type="PaxDb" id="6239-B0294.1"/>
<organism evidence="1 2">
    <name type="scientific">Caenorhabditis elegans</name>
    <dbReference type="NCBI Taxonomy" id="6239"/>
    <lineage>
        <taxon>Eukaryota</taxon>
        <taxon>Metazoa</taxon>
        <taxon>Ecdysozoa</taxon>
        <taxon>Nematoda</taxon>
        <taxon>Chromadorea</taxon>
        <taxon>Rhabditida</taxon>
        <taxon>Rhabditina</taxon>
        <taxon>Rhabditomorpha</taxon>
        <taxon>Rhabditoidea</taxon>
        <taxon>Rhabditidae</taxon>
        <taxon>Peloderinae</taxon>
        <taxon>Caenorhabditis</taxon>
    </lineage>
</organism>
<name>Q9TXP8_CAEEL</name>
<keyword evidence="2" id="KW-1185">Reference proteome</keyword>
<sequence>MHFPLKSAPRQLQKMLSSKSALFVILATCSIVAISEAINCYQQNVGIPKAKVIRNQLSCFAMFYPSEQISSFGGIANIPQNQHRKQELAKADGTCQRMEKTLLDKTRPATFADTYICHCSQPLCNYPRSIEDFENAGYKLPDQD</sequence>
<reference evidence="1 2" key="1">
    <citation type="journal article" date="1998" name="Science">
        <title>Genome sequence of the nematode C. elegans: a platform for investigating biology.</title>
        <authorList>
            <consortium name="The C. elegans sequencing consortium"/>
            <person name="Sulson J.E."/>
            <person name="Waterston R."/>
        </authorList>
    </citation>
    <scope>NUCLEOTIDE SEQUENCE [LARGE SCALE GENOMIC DNA]</scope>
    <source>
        <strain evidence="1 2">Bristol N2</strain>
    </source>
</reference>
<proteinExistence type="predicted"/>
<evidence type="ECO:0000313" key="1">
    <source>
        <dbReference type="EMBL" id="CCD61686.1"/>
    </source>
</evidence>
<dbReference type="AGR" id="WB:WBGene00015117"/>
<dbReference type="UCSC" id="B0294.1">
    <property type="organism name" value="c. elegans"/>
</dbReference>
<dbReference type="FunCoup" id="Q9TXP8">
    <property type="interactions" value="348"/>
</dbReference>
<dbReference type="STRING" id="6239.B0294.1.1"/>
<dbReference type="Proteomes" id="UP000001940">
    <property type="component" value="Chromosome X"/>
</dbReference>
<dbReference type="RefSeq" id="NP_508348.1">
    <property type="nucleotide sequence ID" value="NM_075947.2"/>
</dbReference>
<dbReference type="EMBL" id="BX284606">
    <property type="protein sequence ID" value="CCD61686.1"/>
    <property type="molecule type" value="Genomic_DNA"/>
</dbReference>
<dbReference type="PhylomeDB" id="Q9TXP8"/>
<dbReference type="CTD" id="181908"/>
<protein>
    <submittedName>
        <fullName evidence="1">INSulin related</fullName>
    </submittedName>
</protein>
<dbReference type="PIR" id="A89472">
    <property type="entry name" value="A89472"/>
</dbReference>